<dbReference type="SUPFAM" id="SSF53756">
    <property type="entry name" value="UDP-Glycosyltransferase/glycogen phosphorylase"/>
    <property type="match status" value="1"/>
</dbReference>
<dbReference type="InterPro" id="IPR050194">
    <property type="entry name" value="Glycosyltransferase_grp1"/>
</dbReference>
<organism evidence="3 4">
    <name type="scientific">Clostridium perfringens</name>
    <dbReference type="NCBI Taxonomy" id="1502"/>
    <lineage>
        <taxon>Bacteria</taxon>
        <taxon>Bacillati</taxon>
        <taxon>Bacillota</taxon>
        <taxon>Clostridia</taxon>
        <taxon>Eubacteriales</taxon>
        <taxon>Clostridiaceae</taxon>
        <taxon>Clostridium</taxon>
    </lineage>
</organism>
<accession>A0AAE8FQV8</accession>
<gene>
    <name evidence="3" type="ORF">EHZ11_13080</name>
</gene>
<evidence type="ECO:0000259" key="1">
    <source>
        <dbReference type="Pfam" id="PF00534"/>
    </source>
</evidence>
<dbReference type="InterPro" id="IPR001296">
    <property type="entry name" value="Glyco_trans_1"/>
</dbReference>
<evidence type="ECO:0000313" key="3">
    <source>
        <dbReference type="EMBL" id="RQN23554.1"/>
    </source>
</evidence>
<dbReference type="GO" id="GO:0016757">
    <property type="term" value="F:glycosyltransferase activity"/>
    <property type="evidence" value="ECO:0007669"/>
    <property type="project" value="InterPro"/>
</dbReference>
<dbReference type="Pfam" id="PF13439">
    <property type="entry name" value="Glyco_transf_4"/>
    <property type="match status" value="1"/>
</dbReference>
<dbReference type="Gene3D" id="3.40.50.2000">
    <property type="entry name" value="Glycogen Phosphorylase B"/>
    <property type="match status" value="2"/>
</dbReference>
<dbReference type="Pfam" id="PF00534">
    <property type="entry name" value="Glycos_transf_1"/>
    <property type="match status" value="1"/>
</dbReference>
<dbReference type="PANTHER" id="PTHR45947">
    <property type="entry name" value="SULFOQUINOVOSYL TRANSFERASE SQD2"/>
    <property type="match status" value="1"/>
</dbReference>
<dbReference type="AlphaFoldDB" id="A0AAE8FQV8"/>
<dbReference type="EMBL" id="RQNR01000007">
    <property type="protein sequence ID" value="RQN23554.1"/>
    <property type="molecule type" value="Genomic_DNA"/>
</dbReference>
<protein>
    <submittedName>
        <fullName evidence="3">Glycosyltransferase family 4 protein</fullName>
    </submittedName>
</protein>
<dbReference type="PANTHER" id="PTHR45947:SF3">
    <property type="entry name" value="SULFOQUINOVOSYL TRANSFERASE SQD2"/>
    <property type="match status" value="1"/>
</dbReference>
<name>A0AAE8FQV8_CLOPF</name>
<proteinExistence type="predicted"/>
<feature type="domain" description="Glycosyl transferase family 1" evidence="1">
    <location>
        <begin position="196"/>
        <end position="351"/>
    </location>
</feature>
<sequence>MNILVIPSWYENKNNKTHGSFFREQAKALSELGHNIYMLYVDIIRFNEVDRIITTKKYDFYEDEGMKVYRKKVVKIPKTSEVIVANKVRYGIEDLYNKYIKNSVKIDVIHAHSFIWGGYAGVNISKKFNIPIMVTEHYSGYGRNLFTEEEKKLISYSMNNCDEIVAVSSGLKDKMNKFTNREIKVIPNMVEERKIIPIDNGSKKEVFEFLCVAYLREVKGIDILLKAFSEAIKVEPQISLKIGGDGPDRKFLEELSKKLGISDKVKFLGALDREEVFKHMNSCDCFVMTSRHETFGVVYIEALSQGKPVIATNNDATQDIINKNNGIVVRKDNIEDTRDALLYIKDNYNNYDSYNIIKECYFRFGKNRISKVIEKNLLTLINYEKGLIK</sequence>
<dbReference type="RefSeq" id="WP_124231040.1">
    <property type="nucleotide sequence ID" value="NZ_CP120749.1"/>
</dbReference>
<comment type="caution">
    <text evidence="3">The sequence shown here is derived from an EMBL/GenBank/DDBJ whole genome shotgun (WGS) entry which is preliminary data.</text>
</comment>
<evidence type="ECO:0000313" key="4">
    <source>
        <dbReference type="Proteomes" id="UP000273641"/>
    </source>
</evidence>
<feature type="domain" description="Glycosyltransferase subfamily 4-like N-terminal" evidence="2">
    <location>
        <begin position="22"/>
        <end position="191"/>
    </location>
</feature>
<reference evidence="3 4" key="1">
    <citation type="submission" date="2018-11" db="EMBL/GenBank/DDBJ databases">
        <title>Draft genome sequences of potential pathogenic Clostridium perfringens from environmental surface water in the North West Province, South Africa.</title>
        <authorList>
            <person name="Fourie J.C.J."/>
            <person name="Sanko T.J."/>
            <person name="Bezuidenhout C."/>
            <person name="Mienie C."/>
            <person name="Adeleke R."/>
        </authorList>
    </citation>
    <scope>NUCLEOTIDE SEQUENCE [LARGE SCALE GENOMIC DNA]</scope>
    <source>
        <strain evidence="3 4">SC4-C13</strain>
    </source>
</reference>
<evidence type="ECO:0000259" key="2">
    <source>
        <dbReference type="Pfam" id="PF13439"/>
    </source>
</evidence>
<dbReference type="InterPro" id="IPR028098">
    <property type="entry name" value="Glyco_trans_4-like_N"/>
</dbReference>
<dbReference type="Proteomes" id="UP000273641">
    <property type="component" value="Unassembled WGS sequence"/>
</dbReference>